<reference evidence="8 9" key="1">
    <citation type="submission" date="2014-04" db="EMBL/GenBank/DDBJ databases">
        <authorList>
            <consortium name="DOE Joint Genome Institute"/>
            <person name="Kuo A."/>
            <person name="Girlanda M."/>
            <person name="Perotto S."/>
            <person name="Kohler A."/>
            <person name="Nagy L.G."/>
            <person name="Floudas D."/>
            <person name="Copeland A."/>
            <person name="Barry K.W."/>
            <person name="Cichocki N."/>
            <person name="Veneault-Fourrey C."/>
            <person name="LaButti K."/>
            <person name="Lindquist E.A."/>
            <person name="Lipzen A."/>
            <person name="Lundell T."/>
            <person name="Morin E."/>
            <person name="Murat C."/>
            <person name="Sun H."/>
            <person name="Tunlid A."/>
            <person name="Henrissat B."/>
            <person name="Grigoriev I.V."/>
            <person name="Hibbett D.S."/>
            <person name="Martin F."/>
            <person name="Nordberg H.P."/>
            <person name="Cantor M.N."/>
            <person name="Hua S.X."/>
        </authorList>
    </citation>
    <scope>NUCLEOTIDE SEQUENCE [LARGE SCALE GENOMIC DNA]</scope>
    <source>
        <strain evidence="8 9">MUT 4182</strain>
    </source>
</reference>
<organism evidence="8 9">
    <name type="scientific">Tulasnella calospora MUT 4182</name>
    <dbReference type="NCBI Taxonomy" id="1051891"/>
    <lineage>
        <taxon>Eukaryota</taxon>
        <taxon>Fungi</taxon>
        <taxon>Dikarya</taxon>
        <taxon>Basidiomycota</taxon>
        <taxon>Agaricomycotina</taxon>
        <taxon>Agaricomycetes</taxon>
        <taxon>Cantharellales</taxon>
        <taxon>Tulasnellaceae</taxon>
        <taxon>Tulasnella</taxon>
    </lineage>
</organism>
<dbReference type="Gene3D" id="2.115.10.20">
    <property type="entry name" value="Glycosyl hydrolase domain, family 43"/>
    <property type="match status" value="1"/>
</dbReference>
<evidence type="ECO:0000256" key="3">
    <source>
        <dbReference type="ARBA" id="ARBA00022801"/>
    </source>
</evidence>
<dbReference type="GO" id="GO:0004553">
    <property type="term" value="F:hydrolase activity, hydrolyzing O-glycosyl compounds"/>
    <property type="evidence" value="ECO:0007669"/>
    <property type="project" value="InterPro"/>
</dbReference>
<dbReference type="InterPro" id="IPR051795">
    <property type="entry name" value="Glycosyl_Hydrlase_43"/>
</dbReference>
<sequence>MYVSYISNSAVWVAQLSSDAKSEVKSQQVYSPPSTIGYLEGSRFYKRNGTYYILLTHPANEEWVIKSSSPFGSYSIKALVQNVAPPVSGAGNPHQGGLVDTPNGQWYYMAFIDAYPGGRIPVLAPVTWGSDGFPAVTLSSGRWGSSYSDPVTAHPLAPLTGVDYFTSIGPQWEWNHNPDTSKFSTGSSGLLLNTATVTYDLYAARNTITHRILGPTSTATIKLNYANMKDGDRAGLAMLRDSSAWVGVKRDSGSFTVCYTGGLTMNSDWSTSATGTTSASVSISGGTIWLRVTADITPGSGKQAKFSYSTNGSTFTSIGSAFTMNNAWEFFMGYRFAIFNYATSSLGGYVTVPLFQLDSGSGTTPSGVPSGTTSTTSKTTTTTTKTGTTTTTASSGGCTAAHYTQCGGQGWTGCTSCEAGTTCQYQNDFYSQCL</sequence>
<dbReference type="InterPro" id="IPR023296">
    <property type="entry name" value="Glyco_hydro_beta-prop_sf"/>
</dbReference>
<evidence type="ECO:0000313" key="8">
    <source>
        <dbReference type="EMBL" id="KIO23256.1"/>
    </source>
</evidence>
<feature type="domain" description="CBM1" evidence="7">
    <location>
        <begin position="398"/>
        <end position="434"/>
    </location>
</feature>
<evidence type="ECO:0000256" key="6">
    <source>
        <dbReference type="SAM" id="MobiDB-lite"/>
    </source>
</evidence>
<keyword evidence="2" id="KW-0732">Signal</keyword>
<dbReference type="Proteomes" id="UP000054248">
    <property type="component" value="Unassembled WGS sequence"/>
</dbReference>
<dbReference type="PANTHER" id="PTHR42812:SF15">
    <property type="entry name" value="HYDROLASE, PUTATIVE (AFU_ORTHOLOGUE AFUA_2G00930)-RELATED"/>
    <property type="match status" value="1"/>
</dbReference>
<dbReference type="STRING" id="1051891.A0A0C3QCT0"/>
<dbReference type="Gene3D" id="2.60.120.200">
    <property type="match status" value="1"/>
</dbReference>
<proteinExistence type="inferred from homology"/>
<dbReference type="AlphaFoldDB" id="A0A0C3QCT0"/>
<evidence type="ECO:0000259" key="7">
    <source>
        <dbReference type="PROSITE" id="PS51164"/>
    </source>
</evidence>
<keyword evidence="3 5" id="KW-0378">Hydrolase</keyword>
<feature type="region of interest" description="Disordered" evidence="6">
    <location>
        <begin position="361"/>
        <end position="391"/>
    </location>
</feature>
<dbReference type="HOGENOM" id="CLU_016508_1_1_1"/>
<dbReference type="PROSITE" id="PS00562">
    <property type="entry name" value="CBM1_1"/>
    <property type="match status" value="1"/>
</dbReference>
<comment type="similarity">
    <text evidence="1 5">Belongs to the glycosyl hydrolase 43 family.</text>
</comment>
<protein>
    <submittedName>
        <fullName evidence="8">Carbohydrate-binding module family 1 protein</fullName>
    </submittedName>
</protein>
<reference evidence="9" key="2">
    <citation type="submission" date="2015-01" db="EMBL/GenBank/DDBJ databases">
        <title>Evolutionary Origins and Diversification of the Mycorrhizal Mutualists.</title>
        <authorList>
            <consortium name="DOE Joint Genome Institute"/>
            <consortium name="Mycorrhizal Genomics Consortium"/>
            <person name="Kohler A."/>
            <person name="Kuo A."/>
            <person name="Nagy L.G."/>
            <person name="Floudas D."/>
            <person name="Copeland A."/>
            <person name="Barry K.W."/>
            <person name="Cichocki N."/>
            <person name="Veneault-Fourrey C."/>
            <person name="LaButti K."/>
            <person name="Lindquist E.A."/>
            <person name="Lipzen A."/>
            <person name="Lundell T."/>
            <person name="Morin E."/>
            <person name="Murat C."/>
            <person name="Riley R."/>
            <person name="Ohm R."/>
            <person name="Sun H."/>
            <person name="Tunlid A."/>
            <person name="Henrissat B."/>
            <person name="Grigoriev I.V."/>
            <person name="Hibbett D.S."/>
            <person name="Martin F."/>
        </authorList>
    </citation>
    <scope>NUCLEOTIDE SEQUENCE [LARGE SCALE GENOMIC DNA]</scope>
    <source>
        <strain evidence="9">MUT 4182</strain>
    </source>
</reference>
<dbReference type="SUPFAM" id="SSF57180">
    <property type="entry name" value="Cellulose-binding domain"/>
    <property type="match status" value="1"/>
</dbReference>
<evidence type="ECO:0000256" key="5">
    <source>
        <dbReference type="RuleBase" id="RU361187"/>
    </source>
</evidence>
<evidence type="ECO:0000313" key="9">
    <source>
        <dbReference type="Proteomes" id="UP000054248"/>
    </source>
</evidence>
<dbReference type="Pfam" id="PF04616">
    <property type="entry name" value="Glyco_hydro_43"/>
    <property type="match status" value="1"/>
</dbReference>
<dbReference type="OrthoDB" id="2139957at2759"/>
<dbReference type="GO" id="GO:0005576">
    <property type="term" value="C:extracellular region"/>
    <property type="evidence" value="ECO:0007669"/>
    <property type="project" value="InterPro"/>
</dbReference>
<dbReference type="PANTHER" id="PTHR42812">
    <property type="entry name" value="BETA-XYLOSIDASE"/>
    <property type="match status" value="1"/>
</dbReference>
<dbReference type="Pfam" id="PF17851">
    <property type="entry name" value="GH43_C2"/>
    <property type="match status" value="1"/>
</dbReference>
<dbReference type="InterPro" id="IPR013320">
    <property type="entry name" value="ConA-like_dom_sf"/>
</dbReference>
<dbReference type="SUPFAM" id="SSF75005">
    <property type="entry name" value="Arabinanase/levansucrase/invertase"/>
    <property type="match status" value="1"/>
</dbReference>
<evidence type="ECO:0000256" key="2">
    <source>
        <dbReference type="ARBA" id="ARBA00022729"/>
    </source>
</evidence>
<dbReference type="SMART" id="SM00236">
    <property type="entry name" value="fCBD"/>
    <property type="match status" value="1"/>
</dbReference>
<gene>
    <name evidence="8" type="ORF">M407DRAFT_214932</name>
</gene>
<dbReference type="GO" id="GO:0005975">
    <property type="term" value="P:carbohydrate metabolic process"/>
    <property type="evidence" value="ECO:0007669"/>
    <property type="project" value="InterPro"/>
</dbReference>
<dbReference type="InterPro" id="IPR006710">
    <property type="entry name" value="Glyco_hydro_43"/>
</dbReference>
<name>A0A0C3QCT0_9AGAM</name>
<dbReference type="Pfam" id="PF00734">
    <property type="entry name" value="CBM_1"/>
    <property type="match status" value="1"/>
</dbReference>
<dbReference type="InterPro" id="IPR035971">
    <property type="entry name" value="CBD_sf"/>
</dbReference>
<dbReference type="PROSITE" id="PS51164">
    <property type="entry name" value="CBM1_2"/>
    <property type="match status" value="1"/>
</dbReference>
<dbReference type="SUPFAM" id="SSF49899">
    <property type="entry name" value="Concanavalin A-like lectins/glucanases"/>
    <property type="match status" value="1"/>
</dbReference>
<dbReference type="GO" id="GO:0030248">
    <property type="term" value="F:cellulose binding"/>
    <property type="evidence" value="ECO:0007669"/>
    <property type="project" value="InterPro"/>
</dbReference>
<accession>A0A0C3QCT0</accession>
<evidence type="ECO:0000256" key="4">
    <source>
        <dbReference type="ARBA" id="ARBA00023295"/>
    </source>
</evidence>
<dbReference type="EMBL" id="KN823089">
    <property type="protein sequence ID" value="KIO23256.1"/>
    <property type="molecule type" value="Genomic_DNA"/>
</dbReference>
<dbReference type="InterPro" id="IPR000254">
    <property type="entry name" value="CBD"/>
</dbReference>
<dbReference type="InterPro" id="IPR041542">
    <property type="entry name" value="GH43_C2"/>
</dbReference>
<evidence type="ECO:0000256" key="1">
    <source>
        <dbReference type="ARBA" id="ARBA00009865"/>
    </source>
</evidence>
<keyword evidence="9" id="KW-1185">Reference proteome</keyword>
<keyword evidence="4 5" id="KW-0326">Glycosidase</keyword>